<evidence type="ECO:0000313" key="10">
    <source>
        <dbReference type="EMBL" id="MFC1572914.1"/>
    </source>
</evidence>
<dbReference type="InterPro" id="IPR018094">
    <property type="entry name" value="Thymidylate_kinase"/>
</dbReference>
<comment type="caution">
    <text evidence="10">The sequence shown here is derived from an EMBL/GenBank/DDBJ whole genome shotgun (WGS) entry which is preliminary data.</text>
</comment>
<keyword evidence="4 8" id="KW-0547">Nucleotide-binding</keyword>
<dbReference type="InterPro" id="IPR018095">
    <property type="entry name" value="Thymidylate_kin_CS"/>
</dbReference>
<evidence type="ECO:0000256" key="4">
    <source>
        <dbReference type="ARBA" id="ARBA00022741"/>
    </source>
</evidence>
<dbReference type="GO" id="GO:0004798">
    <property type="term" value="F:dTMP kinase activity"/>
    <property type="evidence" value="ECO:0007669"/>
    <property type="project" value="UniProtKB-EC"/>
</dbReference>
<keyword evidence="11" id="KW-1185">Reference proteome</keyword>
<feature type="binding site" evidence="8">
    <location>
        <begin position="26"/>
        <end position="33"/>
    </location>
    <ligand>
        <name>ATP</name>
        <dbReference type="ChEBI" id="CHEBI:30616"/>
    </ligand>
</feature>
<keyword evidence="6 8" id="KW-0067">ATP-binding</keyword>
<dbReference type="CDD" id="cd01672">
    <property type="entry name" value="TMPK"/>
    <property type="match status" value="1"/>
</dbReference>
<dbReference type="Gene3D" id="3.40.50.300">
    <property type="entry name" value="P-loop containing nucleotide triphosphate hydrolases"/>
    <property type="match status" value="1"/>
</dbReference>
<evidence type="ECO:0000256" key="2">
    <source>
        <dbReference type="ARBA" id="ARBA00022679"/>
    </source>
</evidence>
<evidence type="ECO:0000256" key="8">
    <source>
        <dbReference type="HAMAP-Rule" id="MF_00165"/>
    </source>
</evidence>
<keyword evidence="2 8" id="KW-0808">Transferase</keyword>
<comment type="catalytic activity">
    <reaction evidence="7 8">
        <text>dTMP + ATP = dTDP + ADP</text>
        <dbReference type="Rhea" id="RHEA:13517"/>
        <dbReference type="ChEBI" id="CHEBI:30616"/>
        <dbReference type="ChEBI" id="CHEBI:58369"/>
        <dbReference type="ChEBI" id="CHEBI:63528"/>
        <dbReference type="ChEBI" id="CHEBI:456216"/>
        <dbReference type="EC" id="2.7.4.9"/>
    </reaction>
</comment>
<evidence type="ECO:0000256" key="3">
    <source>
        <dbReference type="ARBA" id="ARBA00022727"/>
    </source>
</evidence>
<feature type="domain" description="Thymidylate kinase-like" evidence="9">
    <location>
        <begin position="24"/>
        <end position="213"/>
    </location>
</feature>
<dbReference type="PANTHER" id="PTHR10344:SF4">
    <property type="entry name" value="UMP-CMP KINASE 2, MITOCHONDRIAL"/>
    <property type="match status" value="1"/>
</dbReference>
<dbReference type="PANTHER" id="PTHR10344">
    <property type="entry name" value="THYMIDYLATE KINASE"/>
    <property type="match status" value="1"/>
</dbReference>
<name>A0ABV6YL64_UNCEI</name>
<evidence type="ECO:0000256" key="5">
    <source>
        <dbReference type="ARBA" id="ARBA00022777"/>
    </source>
</evidence>
<dbReference type="Pfam" id="PF02223">
    <property type="entry name" value="Thymidylate_kin"/>
    <property type="match status" value="1"/>
</dbReference>
<organism evidence="10 11">
    <name type="scientific">Eiseniibacteriota bacterium</name>
    <dbReference type="NCBI Taxonomy" id="2212470"/>
    <lineage>
        <taxon>Bacteria</taxon>
        <taxon>Candidatus Eiseniibacteriota</taxon>
    </lineage>
</organism>
<evidence type="ECO:0000313" key="11">
    <source>
        <dbReference type="Proteomes" id="UP001593833"/>
    </source>
</evidence>
<keyword evidence="3 8" id="KW-0545">Nucleotide biosynthesis</keyword>
<protein>
    <recommendedName>
        <fullName evidence="8">Thymidylate kinase</fullName>
        <ecNumber evidence="8">2.7.4.9</ecNumber>
    </recommendedName>
    <alternativeName>
        <fullName evidence="8">dTMP kinase</fullName>
    </alternativeName>
</protein>
<dbReference type="HAMAP" id="MF_00165">
    <property type="entry name" value="Thymidylate_kinase"/>
    <property type="match status" value="1"/>
</dbReference>
<gene>
    <name evidence="8 10" type="primary">tmk</name>
    <name evidence="10" type="ORF">ACFL6M_04870</name>
</gene>
<sequence>MTSPAAKDDAPEGSSTIRAPFIAFEGVEGCGKSTQISLLSHFLASSTRPFLITREPGGTPLGDALRNILLSPRSSGIDGLTELFILEASRRVHVQTVILPALSRGIIVVCDRFADSSVAYQGGGRRLGAGLVEALNRRATGNLQPDVTILLDLPAEAGLSRVGRRPEPEDRLERETLAFHKRVRNAYLRLAARRGDNYRVVDASASPEQVHKLVMAHIGPMIERFQPPRRS</sequence>
<dbReference type="NCBIfam" id="TIGR00041">
    <property type="entry name" value="DTMP_kinase"/>
    <property type="match status" value="1"/>
</dbReference>
<dbReference type="InterPro" id="IPR027417">
    <property type="entry name" value="P-loop_NTPase"/>
</dbReference>
<proteinExistence type="inferred from homology"/>
<dbReference type="SUPFAM" id="SSF52540">
    <property type="entry name" value="P-loop containing nucleoside triphosphate hydrolases"/>
    <property type="match status" value="1"/>
</dbReference>
<keyword evidence="5 8" id="KW-0418">Kinase</keyword>
<evidence type="ECO:0000259" key="9">
    <source>
        <dbReference type="Pfam" id="PF02223"/>
    </source>
</evidence>
<evidence type="ECO:0000256" key="1">
    <source>
        <dbReference type="ARBA" id="ARBA00009776"/>
    </source>
</evidence>
<evidence type="ECO:0000256" key="6">
    <source>
        <dbReference type="ARBA" id="ARBA00022840"/>
    </source>
</evidence>
<evidence type="ECO:0000256" key="7">
    <source>
        <dbReference type="ARBA" id="ARBA00048743"/>
    </source>
</evidence>
<comment type="similarity">
    <text evidence="1 8">Belongs to the thymidylate kinase family.</text>
</comment>
<dbReference type="PROSITE" id="PS01331">
    <property type="entry name" value="THYMIDYLATE_KINASE"/>
    <property type="match status" value="1"/>
</dbReference>
<dbReference type="EC" id="2.7.4.9" evidence="8"/>
<reference evidence="10 11" key="1">
    <citation type="submission" date="2024-09" db="EMBL/GenBank/DDBJ databases">
        <authorList>
            <person name="D'Angelo T."/>
        </authorList>
    </citation>
    <scope>NUCLEOTIDE SEQUENCE [LARGE SCALE GENOMIC DNA]</scope>
    <source>
        <strain evidence="10">SAG AM-320-E07</strain>
    </source>
</reference>
<dbReference type="Proteomes" id="UP001593833">
    <property type="component" value="Unassembled WGS sequence"/>
</dbReference>
<accession>A0ABV6YL64</accession>
<comment type="function">
    <text evidence="8">Phosphorylation of dTMP to form dTDP in both de novo and salvage pathways of dTTP synthesis.</text>
</comment>
<dbReference type="InterPro" id="IPR039430">
    <property type="entry name" value="Thymidylate_kin-like_dom"/>
</dbReference>
<dbReference type="EMBL" id="JBHPKH010000050">
    <property type="protein sequence ID" value="MFC1572914.1"/>
    <property type="molecule type" value="Genomic_DNA"/>
</dbReference>